<dbReference type="GO" id="GO:0051660">
    <property type="term" value="P:establishment of centrosome localization"/>
    <property type="evidence" value="ECO:0007669"/>
    <property type="project" value="TreeGrafter"/>
</dbReference>
<dbReference type="AlphaFoldDB" id="A0A9W7WCA5"/>
<comment type="caution">
    <text evidence="2">The sequence shown here is derived from an EMBL/GenBank/DDBJ whole genome shotgun (WGS) entry which is preliminary data.</text>
</comment>
<dbReference type="GO" id="GO:0005912">
    <property type="term" value="C:adherens junction"/>
    <property type="evidence" value="ECO:0007669"/>
    <property type="project" value="TreeGrafter"/>
</dbReference>
<keyword evidence="3" id="KW-1185">Reference proteome</keyword>
<dbReference type="GO" id="GO:0005938">
    <property type="term" value="C:cell cortex"/>
    <property type="evidence" value="ECO:0007669"/>
    <property type="project" value="TreeGrafter"/>
</dbReference>
<dbReference type="PANTHER" id="PTHR16484">
    <property type="entry name" value="PARTITIONING DEFECTIVE 3 RELATED"/>
    <property type="match status" value="1"/>
</dbReference>
<accession>A0A9W7WCA5</accession>
<dbReference type="GO" id="GO:0045197">
    <property type="term" value="P:establishment or maintenance of epithelial cell apical/basal polarity"/>
    <property type="evidence" value="ECO:0007669"/>
    <property type="project" value="TreeGrafter"/>
</dbReference>
<name>A0A9W7WCA5_TRIRA</name>
<dbReference type="EMBL" id="JAFHDT010000023">
    <property type="protein sequence ID" value="KAI7792738.1"/>
    <property type="molecule type" value="Genomic_DNA"/>
</dbReference>
<evidence type="ECO:0000256" key="1">
    <source>
        <dbReference type="SAM" id="MobiDB-lite"/>
    </source>
</evidence>
<reference evidence="2" key="1">
    <citation type="submission" date="2021-02" db="EMBL/GenBank/DDBJ databases">
        <title>Comparative genomics reveals that relaxation of natural selection precedes convergent phenotypic evolution of cavefish.</title>
        <authorList>
            <person name="Peng Z."/>
        </authorList>
    </citation>
    <scope>NUCLEOTIDE SEQUENCE</scope>
    <source>
        <tissue evidence="2">Muscle</tissue>
    </source>
</reference>
<dbReference type="GO" id="GO:0000226">
    <property type="term" value="P:microtubule cytoskeleton organization"/>
    <property type="evidence" value="ECO:0007669"/>
    <property type="project" value="TreeGrafter"/>
</dbReference>
<evidence type="ECO:0000313" key="2">
    <source>
        <dbReference type="EMBL" id="KAI7792738.1"/>
    </source>
</evidence>
<dbReference type="GO" id="GO:0007155">
    <property type="term" value="P:cell adhesion"/>
    <property type="evidence" value="ECO:0007669"/>
    <property type="project" value="TreeGrafter"/>
</dbReference>
<dbReference type="GO" id="GO:0016324">
    <property type="term" value="C:apical plasma membrane"/>
    <property type="evidence" value="ECO:0007669"/>
    <property type="project" value="TreeGrafter"/>
</dbReference>
<evidence type="ECO:0000313" key="3">
    <source>
        <dbReference type="Proteomes" id="UP001059041"/>
    </source>
</evidence>
<dbReference type="GO" id="GO:0030010">
    <property type="term" value="P:establishment of cell polarity"/>
    <property type="evidence" value="ECO:0007669"/>
    <property type="project" value="TreeGrafter"/>
</dbReference>
<sequence>FLSLFSSPARRDLTCEDSSESTHLYLLAKTAVYRLFMKLHITFVLFLNIWVFIENYEHKTHGEDLVITRMVFSHFSVSDMPLRVRRSSDPALAGLPDAQLQPEEPSRKNPTRWSTTAGFLKVNANSGTNSLERKGKGLDTYRSLPRDSSAWAAQFQRENARSSLSANHPLVDRWLERQEQTARQNCLGTFSLTFTFLIDQNSLESSVVRLNSQNNCLALNRTANGNYIETRAFTDICFTFRIFCVCCNPWKYNLFSFSLSPDEFS</sequence>
<dbReference type="InterPro" id="IPR052213">
    <property type="entry name" value="PAR3"/>
</dbReference>
<proteinExistence type="predicted"/>
<dbReference type="Proteomes" id="UP001059041">
    <property type="component" value="Linkage Group LG23"/>
</dbReference>
<dbReference type="PANTHER" id="PTHR16484:SF10">
    <property type="entry name" value="PARTITIONING DEFECTIVE 3 HOMOLOG"/>
    <property type="match status" value="1"/>
</dbReference>
<gene>
    <name evidence="2" type="ORF">IRJ41_019124</name>
</gene>
<dbReference type="GO" id="GO:0008104">
    <property type="term" value="P:intracellular protein localization"/>
    <property type="evidence" value="ECO:0007669"/>
    <property type="project" value="TreeGrafter"/>
</dbReference>
<dbReference type="GO" id="GO:0043296">
    <property type="term" value="C:apical junction complex"/>
    <property type="evidence" value="ECO:0007669"/>
    <property type="project" value="TreeGrafter"/>
</dbReference>
<feature type="non-terminal residue" evidence="2">
    <location>
        <position position="265"/>
    </location>
</feature>
<organism evidence="2 3">
    <name type="scientific">Triplophysa rosa</name>
    <name type="common">Cave loach</name>
    <dbReference type="NCBI Taxonomy" id="992332"/>
    <lineage>
        <taxon>Eukaryota</taxon>
        <taxon>Metazoa</taxon>
        <taxon>Chordata</taxon>
        <taxon>Craniata</taxon>
        <taxon>Vertebrata</taxon>
        <taxon>Euteleostomi</taxon>
        <taxon>Actinopterygii</taxon>
        <taxon>Neopterygii</taxon>
        <taxon>Teleostei</taxon>
        <taxon>Ostariophysi</taxon>
        <taxon>Cypriniformes</taxon>
        <taxon>Nemacheilidae</taxon>
        <taxon>Triplophysa</taxon>
    </lineage>
</organism>
<feature type="region of interest" description="Disordered" evidence="1">
    <location>
        <begin position="93"/>
        <end position="112"/>
    </location>
</feature>
<protein>
    <submittedName>
        <fullName evidence="2">Partitioning defective 3-like protein</fullName>
    </submittedName>
</protein>
<dbReference type="GO" id="GO:0035091">
    <property type="term" value="F:phosphatidylinositol binding"/>
    <property type="evidence" value="ECO:0007669"/>
    <property type="project" value="TreeGrafter"/>
</dbReference>